<feature type="active site" evidence="7">
    <location>
        <position position="174"/>
    </location>
</feature>
<dbReference type="OrthoDB" id="194865at2759"/>
<comment type="similarity">
    <text evidence="1 6">Belongs to the AB hydrolase superfamily.</text>
</comment>
<dbReference type="EMBL" id="JANBOI010000439">
    <property type="protein sequence ID" value="KAJ1730544.1"/>
    <property type="molecule type" value="Genomic_DNA"/>
</dbReference>
<dbReference type="Gene3D" id="3.40.50.1820">
    <property type="entry name" value="alpha/beta hydrolase"/>
    <property type="match status" value="1"/>
</dbReference>
<comment type="function">
    <text evidence="6">Demethylates proteins that have been reversibly carboxymethylated.</text>
</comment>
<feature type="active site" evidence="7">
    <location>
        <position position="322"/>
    </location>
</feature>
<evidence type="ECO:0000256" key="1">
    <source>
        <dbReference type="ARBA" id="ARBA00008645"/>
    </source>
</evidence>
<protein>
    <recommendedName>
        <fullName evidence="2 6">Protein phosphatase methylesterase 1</fullName>
        <shortName evidence="6">PME-1</shortName>
        <ecNumber evidence="6">3.1.1.-</ecNumber>
    </recommendedName>
</protein>
<dbReference type="PIRSF" id="PIRSF022950">
    <property type="entry name" value="PPase_methylesterase_euk"/>
    <property type="match status" value="1"/>
</dbReference>
<sequence length="363" mass="39078">MRAGQAWRARGDRGQTSEHSLASSTPEDDDCVCWPMDLRQGMFKARTPRPPPGGRAGGEPQPLAWSDYFENRQAVPVGDTRFNVYSSGLGGAGPVFVLHHGAGHSGLTFGLLARHMCAAEPGIAVVAFDARGHGGTAGDNEGDLQLERLVDDLVGVVDAVLPENKRDVVLVGHSMGGAVVARACRRIAHVLGLVLIDIVEGSAMESLHAIPGFIVARPQTFATVGSAISWHIDSAEIQNEESARLSVPSLIAPAGDAWAWRTALLPTEPFWRSWYQGLSSAFATAPAARLLILAGTDRLDKELLIAQMQGKFQLELLPAAGHTIQEDLPERVGDTLVSFWRRNQRLDIPVRRINPPPPAKAQE</sequence>
<evidence type="ECO:0000256" key="7">
    <source>
        <dbReference type="PIRSR" id="PIRSR022950-1"/>
    </source>
</evidence>
<evidence type="ECO:0000256" key="2">
    <source>
        <dbReference type="ARBA" id="ARBA00020672"/>
    </source>
</evidence>
<dbReference type="AlphaFoldDB" id="A0A9W8CWQ3"/>
<dbReference type="InterPro" id="IPR016812">
    <property type="entry name" value="PPase_methylesterase_euk"/>
</dbReference>
<feature type="domain" description="AB hydrolase-1" evidence="9">
    <location>
        <begin position="96"/>
        <end position="332"/>
    </location>
</feature>
<keyword evidence="11" id="KW-1185">Reference proteome</keyword>
<evidence type="ECO:0000256" key="6">
    <source>
        <dbReference type="PIRNR" id="PIRNR022950"/>
    </source>
</evidence>
<comment type="caution">
    <text evidence="10">The sequence shown here is derived from an EMBL/GenBank/DDBJ whole genome shotgun (WGS) entry which is preliminary data.</text>
</comment>
<keyword evidence="3 6" id="KW-0719">Serine esterase</keyword>
<feature type="region of interest" description="Disordered" evidence="8">
    <location>
        <begin position="1"/>
        <end position="28"/>
    </location>
</feature>
<evidence type="ECO:0000256" key="5">
    <source>
        <dbReference type="ARBA" id="ARBA00049203"/>
    </source>
</evidence>
<dbReference type="InterPro" id="IPR029058">
    <property type="entry name" value="AB_hydrolase_fold"/>
</dbReference>
<evidence type="ECO:0000259" key="9">
    <source>
        <dbReference type="Pfam" id="PF12697"/>
    </source>
</evidence>
<evidence type="ECO:0000256" key="3">
    <source>
        <dbReference type="ARBA" id="ARBA00022487"/>
    </source>
</evidence>
<dbReference type="GO" id="GO:0051723">
    <property type="term" value="F:protein methylesterase activity"/>
    <property type="evidence" value="ECO:0007669"/>
    <property type="project" value="UniProtKB-EC"/>
</dbReference>
<dbReference type="EC" id="3.1.1.-" evidence="6"/>
<evidence type="ECO:0000313" key="10">
    <source>
        <dbReference type="EMBL" id="KAJ1730544.1"/>
    </source>
</evidence>
<organism evidence="10 11">
    <name type="scientific">Coemansia biformis</name>
    <dbReference type="NCBI Taxonomy" id="1286918"/>
    <lineage>
        <taxon>Eukaryota</taxon>
        <taxon>Fungi</taxon>
        <taxon>Fungi incertae sedis</taxon>
        <taxon>Zoopagomycota</taxon>
        <taxon>Kickxellomycotina</taxon>
        <taxon>Kickxellomycetes</taxon>
        <taxon>Kickxellales</taxon>
        <taxon>Kickxellaceae</taxon>
        <taxon>Coemansia</taxon>
    </lineage>
</organism>
<evidence type="ECO:0000313" key="11">
    <source>
        <dbReference type="Proteomes" id="UP001143981"/>
    </source>
</evidence>
<accession>A0A9W8CWQ3</accession>
<dbReference type="PANTHER" id="PTHR14189:SF0">
    <property type="entry name" value="PROTEIN PHOSPHATASE METHYLESTERASE 1"/>
    <property type="match status" value="1"/>
</dbReference>
<keyword evidence="4 6" id="KW-0378">Hydrolase</keyword>
<dbReference type="Pfam" id="PF12697">
    <property type="entry name" value="Abhydrolase_6"/>
    <property type="match status" value="1"/>
</dbReference>
<evidence type="ECO:0000256" key="4">
    <source>
        <dbReference type="ARBA" id="ARBA00022801"/>
    </source>
</evidence>
<proteinExistence type="inferred from homology"/>
<dbReference type="Proteomes" id="UP001143981">
    <property type="component" value="Unassembled WGS sequence"/>
</dbReference>
<reference evidence="10" key="1">
    <citation type="submission" date="2022-07" db="EMBL/GenBank/DDBJ databases">
        <title>Phylogenomic reconstructions and comparative analyses of Kickxellomycotina fungi.</title>
        <authorList>
            <person name="Reynolds N.K."/>
            <person name="Stajich J.E."/>
            <person name="Barry K."/>
            <person name="Grigoriev I.V."/>
            <person name="Crous P."/>
            <person name="Smith M.E."/>
        </authorList>
    </citation>
    <scope>NUCLEOTIDE SEQUENCE</scope>
    <source>
        <strain evidence="10">BCRC 34381</strain>
    </source>
</reference>
<dbReference type="SUPFAM" id="SSF53474">
    <property type="entry name" value="alpha/beta-Hydrolases"/>
    <property type="match status" value="1"/>
</dbReference>
<feature type="active site" evidence="7">
    <location>
        <position position="197"/>
    </location>
</feature>
<dbReference type="PANTHER" id="PTHR14189">
    <property type="entry name" value="PROTEIN PHOSPHATASE METHYLESTERASE-1 RELATED"/>
    <property type="match status" value="1"/>
</dbReference>
<comment type="catalytic activity">
    <reaction evidence="5">
        <text>[phosphatase 2A protein]-C-terminal L-leucine methyl ester + H2O = [phosphatase 2A protein]-C-terminal L-leucine + methanol + H(+)</text>
        <dbReference type="Rhea" id="RHEA:48548"/>
        <dbReference type="Rhea" id="RHEA-COMP:12134"/>
        <dbReference type="Rhea" id="RHEA-COMP:12135"/>
        <dbReference type="ChEBI" id="CHEBI:15377"/>
        <dbReference type="ChEBI" id="CHEBI:15378"/>
        <dbReference type="ChEBI" id="CHEBI:17790"/>
        <dbReference type="ChEBI" id="CHEBI:90516"/>
        <dbReference type="ChEBI" id="CHEBI:90517"/>
        <dbReference type="EC" id="3.1.1.89"/>
    </reaction>
</comment>
<gene>
    <name evidence="10" type="primary">PPE1_2</name>
    <name evidence="10" type="ORF">LPJ61_002955</name>
</gene>
<dbReference type="InterPro" id="IPR000073">
    <property type="entry name" value="AB_hydrolase_1"/>
</dbReference>
<name>A0A9W8CWQ3_9FUNG</name>
<evidence type="ECO:0000256" key="8">
    <source>
        <dbReference type="SAM" id="MobiDB-lite"/>
    </source>
</evidence>